<dbReference type="PANTHER" id="PTHR33307">
    <property type="entry name" value="ALPHA-RHAMNOSIDASE (EUROFUNG)"/>
    <property type="match status" value="1"/>
</dbReference>
<feature type="region of interest" description="Disordered" evidence="4">
    <location>
        <begin position="1"/>
        <end position="29"/>
    </location>
</feature>
<dbReference type="InterPro" id="IPR012337">
    <property type="entry name" value="RNaseH-like_sf"/>
</dbReference>
<comment type="caution">
    <text evidence="9">The sequence shown here is derived from an EMBL/GenBank/DDBJ whole genome shotgun (WGS) entry which is preliminary data.</text>
</comment>
<dbReference type="Pfam" id="PF17390">
    <property type="entry name" value="Bac_rhamnosid_C"/>
    <property type="match status" value="1"/>
</dbReference>
<dbReference type="EC" id="3.2.1.40" evidence="2"/>
<evidence type="ECO:0000259" key="7">
    <source>
        <dbReference type="Pfam" id="PF17389"/>
    </source>
</evidence>
<name>A0A8H6GWB8_FUSOX</name>
<dbReference type="Gene3D" id="2.60.120.260">
    <property type="entry name" value="Galactose-binding domain-like"/>
    <property type="match status" value="2"/>
</dbReference>
<reference evidence="9" key="1">
    <citation type="journal article" date="2020" name="bioRxiv">
        <title>A chromosome-scale genome assembly for the Fusarium oxysporum strain Fo5176 to establish a model Arabidopsis-fungal pathosystem.</title>
        <authorList>
            <person name="Fokkens L."/>
            <person name="Guo L."/>
            <person name="Dora S."/>
            <person name="Wang B."/>
            <person name="Ye K."/>
            <person name="Sanchez-Rodriguez C."/>
            <person name="Croll D."/>
        </authorList>
    </citation>
    <scope>NUCLEOTIDE SEQUENCE [LARGE SCALE GENOMIC DNA]</scope>
    <source>
        <strain evidence="9">Fo5176</strain>
    </source>
</reference>
<feature type="domain" description="Alpha-L-rhamnosidase six-hairpin glycosidase" evidence="7">
    <location>
        <begin position="1136"/>
        <end position="1486"/>
    </location>
</feature>
<dbReference type="Proteomes" id="UP000593570">
    <property type="component" value="Unassembled WGS sequence"/>
</dbReference>
<dbReference type="Gene3D" id="1.50.10.10">
    <property type="match status" value="1"/>
</dbReference>
<dbReference type="Pfam" id="PF17389">
    <property type="entry name" value="Bac_rhamnosid6H"/>
    <property type="match status" value="1"/>
</dbReference>
<accession>A0A8H6GWB8</accession>
<feature type="region of interest" description="Disordered" evidence="4">
    <location>
        <begin position="756"/>
        <end position="776"/>
    </location>
</feature>
<dbReference type="InterPro" id="IPR016007">
    <property type="entry name" value="Alpha_rhamnosid"/>
</dbReference>
<comment type="catalytic activity">
    <reaction evidence="1">
        <text>Hydrolysis of terminal non-reducing alpha-L-rhamnose residues in alpha-L-rhamnosides.</text>
        <dbReference type="EC" id="3.2.1.40"/>
    </reaction>
</comment>
<feature type="domain" description="Alpha-L-rhamnosidase concanavalin-like" evidence="5">
    <location>
        <begin position="1032"/>
        <end position="1132"/>
    </location>
</feature>
<dbReference type="InterPro" id="IPR012341">
    <property type="entry name" value="6hp_glycosidase-like_sf"/>
</dbReference>
<dbReference type="InterPro" id="IPR008902">
    <property type="entry name" value="Rhamnosid_concanavalin"/>
</dbReference>
<evidence type="ECO:0000256" key="2">
    <source>
        <dbReference type="ARBA" id="ARBA00012652"/>
    </source>
</evidence>
<protein>
    <recommendedName>
        <fullName evidence="2">alpha-L-rhamnosidase</fullName>
        <ecNumber evidence="2">3.2.1.40</ecNumber>
    </recommendedName>
</protein>
<dbReference type="InterPro" id="IPR013737">
    <property type="entry name" value="Bac_rhamnosid_N"/>
</dbReference>
<dbReference type="InterPro" id="IPR035396">
    <property type="entry name" value="Bac_rhamnosid6H"/>
</dbReference>
<gene>
    <name evidence="9" type="ORF">HZS61_010727</name>
</gene>
<keyword evidence="3" id="KW-0378">Hydrolase</keyword>
<proteinExistence type="predicted"/>
<evidence type="ECO:0000256" key="1">
    <source>
        <dbReference type="ARBA" id="ARBA00001445"/>
    </source>
</evidence>
<dbReference type="SUPFAM" id="SSF53098">
    <property type="entry name" value="Ribonuclease H-like"/>
    <property type="match status" value="1"/>
</dbReference>
<dbReference type="GO" id="GO:0030596">
    <property type="term" value="F:alpha-L-rhamnosidase activity"/>
    <property type="evidence" value="ECO:0007669"/>
    <property type="project" value="UniProtKB-EC"/>
</dbReference>
<dbReference type="Pfam" id="PF25788">
    <property type="entry name" value="Ig_Rha78A_N"/>
    <property type="match status" value="1"/>
</dbReference>
<evidence type="ECO:0000259" key="6">
    <source>
        <dbReference type="Pfam" id="PF08531"/>
    </source>
</evidence>
<dbReference type="Gene3D" id="2.60.420.10">
    <property type="entry name" value="Maltose phosphorylase, domain 3"/>
    <property type="match status" value="1"/>
</dbReference>
<feature type="domain" description="Alpha-L-rhamnosidase C-terminal" evidence="8">
    <location>
        <begin position="1488"/>
        <end position="1563"/>
    </location>
</feature>
<dbReference type="GO" id="GO:0046983">
    <property type="term" value="F:protein dimerization activity"/>
    <property type="evidence" value="ECO:0007669"/>
    <property type="project" value="InterPro"/>
</dbReference>
<dbReference type="Pfam" id="PF08531">
    <property type="entry name" value="Bac_rhamnosid_N"/>
    <property type="match status" value="1"/>
</dbReference>
<feature type="domain" description="Bacterial alpha-L-rhamnosidase N-terminal" evidence="6">
    <location>
        <begin position="850"/>
        <end position="1022"/>
    </location>
</feature>
<dbReference type="InterPro" id="IPR035398">
    <property type="entry name" value="Bac_rhamnosid_C"/>
</dbReference>
<dbReference type="EMBL" id="JACDXP010000004">
    <property type="protein sequence ID" value="KAF6524932.1"/>
    <property type="molecule type" value="Genomic_DNA"/>
</dbReference>
<dbReference type="PANTHER" id="PTHR33307:SF6">
    <property type="entry name" value="ALPHA-RHAMNOSIDASE (EUROFUNG)-RELATED"/>
    <property type="match status" value="1"/>
</dbReference>
<dbReference type="Pfam" id="PF05592">
    <property type="entry name" value="Bac_rhamnosid"/>
    <property type="match status" value="1"/>
</dbReference>
<evidence type="ECO:0000313" key="9">
    <source>
        <dbReference type="EMBL" id="KAF6524932.1"/>
    </source>
</evidence>
<organism evidence="9 10">
    <name type="scientific">Fusarium oxysporum f. sp. conglutinans</name>
    <dbReference type="NCBI Taxonomy" id="100902"/>
    <lineage>
        <taxon>Eukaryota</taxon>
        <taxon>Fungi</taxon>
        <taxon>Dikarya</taxon>
        <taxon>Ascomycota</taxon>
        <taxon>Pezizomycotina</taxon>
        <taxon>Sordariomycetes</taxon>
        <taxon>Hypocreomycetidae</taxon>
        <taxon>Hypocreales</taxon>
        <taxon>Nectriaceae</taxon>
        <taxon>Fusarium</taxon>
        <taxon>Fusarium oxysporum species complex</taxon>
    </lineage>
</organism>
<evidence type="ECO:0000259" key="8">
    <source>
        <dbReference type="Pfam" id="PF17390"/>
    </source>
</evidence>
<sequence length="1568" mass="178209">MIAFFRDRDPAGRSEPEGMESTSPSTNDVDVLSSSTLAVASLTTPAPSLQEETPHEEVEHQYLWRCFPDYVWSQRVRDTPSWVWGFGYDVEDSSGGRRWVCRRCIQNKNPKPRSFAEKGIQNANAHLFKGHGIRAPPDKTKSAAEKKAEKLKAKDQRSIAEVMKLDTRLPREQDIANSLVKGFDRKHFQRLLLEWIIEENHAFSVCEQGRLRQIFEYLNPLVKITDANITRTTIRRKVLSAYEMHKDKVVAALKQSCGLIHVSFDGWKSGNRHSLYGIACFFRDENSQSRKLALGVPELRTRHFGHNIAAEILDVLDAYGIQDKIGYFTLDNAESNDKAMEVIGGELGFVGSRRRGRCFGHTLNLSAKALLFGHNVEAFEEQLSGEAALSEAEHTLWRRKGPVGKLHNLVVDVRRSDQLTYLLRGIQRSEFDLSSDPRIRARQPVDLIIDNDTRWLSQLYMIRRAIILRPFIEQLVLKHRQQWEQDNRSKRTGNLRKSAREPRICLEENQLTVNDWVVLEHLAKLLGFYEDAVKTLEGDGQQRKRKGGWVGSYGNVWEVIQGFEFLLEVLEDYKQLASEIPDAEHFRINVNLGWEKLNKYYSRLDETPIYYTALALHPAFRWGYFENEWKDNTKWVMKAKQMVREVWESNYRHLQVVRSPVDDEPVAKRQRKYYNPFQAYCERTRPILGYGLVKEEATLSDDINEDTNELELWQSSWEDGDNDVRDPISYWHERKRRYPRLSRMALDFLTIQPMSADDKPKSFSSKSSDSLYQPWPDTPLEEAQPVSVRVRAHGQSKQPSTPWSDWVSVETGLFKKSWENVKPIASTIKVDINAAKRPVYFRKDFKLPDDIASARLYITALGIYEAEINGKRVGDRVLAPGWQSFHHRHVYDTYDVTKLLTPGSNAIGALVGEGWYAGRMGFAGGQRNIYGNSTGVLAQLHVKSKSGKTVKIVTDTTWKSGFGPATAGEIYNGDRYNATLEADIKGWSKPGFKSSSWPDTRLLPAVDGELVPAEQPPVRRVEEVKPQRFFKSASGKQLVDFGQNLVGWLRLNVDGPKNTTIRLRHAEVLEDGELALRPLRLAKAEDYLTLSGKGPIQWEPKFTFHGFRYAELDGWPKETPLDGNSVKAIVVHTDLEETGYFNCSNPLLNKFHSNVRWSMKGNFLSIPTDCPQRDERLGWTGDAHAFCPTSNYLYDTSAFWKGWHKDIWSEMSQNEMVPPFYVPSIPWFLDRPPKPASVWGDVVVANPWNIYQAFGDKKLLQEHLPQAQNWIDTGISRNDVGLWNRSSFQFGDWLDPLAPSDDPGAATTHKILVSDAYLIKMTETLSQIIGALGDSKLAKKYQTQRSDLKREFQNSWAPGGKLANRTQTAYALSLAFDLLKDDKQKKAAADTLRDIIENNDYLVGTGFAGTSPLGFALTGINATDVFYRMLLQEKVPSWLYQVVMGGTTTWERWDSMLPNGTVNPGEMTSFNHYSFGSVANWMHQVIGGIAPLEPGYKTVAIAPIPGGNLSHASATYVSQYGTISTDWTVTNGKFHLKVRIPPNTKAKVTLPGTQKTKTVGSGYHEFTV</sequence>
<dbReference type="SUPFAM" id="SSF48208">
    <property type="entry name" value="Six-hairpin glycosidases"/>
    <property type="match status" value="1"/>
</dbReference>
<evidence type="ECO:0000256" key="3">
    <source>
        <dbReference type="ARBA" id="ARBA00022801"/>
    </source>
</evidence>
<evidence type="ECO:0000259" key="5">
    <source>
        <dbReference type="Pfam" id="PF05592"/>
    </source>
</evidence>
<evidence type="ECO:0000256" key="4">
    <source>
        <dbReference type="SAM" id="MobiDB-lite"/>
    </source>
</evidence>
<dbReference type="InterPro" id="IPR008928">
    <property type="entry name" value="6-hairpin_glycosidase_sf"/>
</dbReference>
<dbReference type="GO" id="GO:0005975">
    <property type="term" value="P:carbohydrate metabolic process"/>
    <property type="evidence" value="ECO:0007669"/>
    <property type="project" value="InterPro"/>
</dbReference>
<feature type="compositionally biased region" description="Basic and acidic residues" evidence="4">
    <location>
        <begin position="1"/>
        <end position="16"/>
    </location>
</feature>
<evidence type="ECO:0000313" key="10">
    <source>
        <dbReference type="Proteomes" id="UP000593570"/>
    </source>
</evidence>